<dbReference type="InterPro" id="IPR025828">
    <property type="entry name" value="Put_sensor_dom"/>
</dbReference>
<dbReference type="Pfam" id="PF07730">
    <property type="entry name" value="HisKA_3"/>
    <property type="match status" value="1"/>
</dbReference>
<evidence type="ECO:0000256" key="6">
    <source>
        <dbReference type="ARBA" id="ARBA00022777"/>
    </source>
</evidence>
<evidence type="ECO:0000256" key="9">
    <source>
        <dbReference type="SAM" id="Phobius"/>
    </source>
</evidence>
<evidence type="ECO:0000256" key="1">
    <source>
        <dbReference type="ARBA" id="ARBA00000085"/>
    </source>
</evidence>
<dbReference type="Gene3D" id="3.30.565.10">
    <property type="entry name" value="Histidine kinase-like ATPase, C-terminal domain"/>
    <property type="match status" value="1"/>
</dbReference>
<organism evidence="12 13">
    <name type="scientific">Virgisporangium aurantiacum</name>
    <dbReference type="NCBI Taxonomy" id="175570"/>
    <lineage>
        <taxon>Bacteria</taxon>
        <taxon>Bacillati</taxon>
        <taxon>Actinomycetota</taxon>
        <taxon>Actinomycetes</taxon>
        <taxon>Micromonosporales</taxon>
        <taxon>Micromonosporaceae</taxon>
        <taxon>Virgisporangium</taxon>
    </lineage>
</organism>
<dbReference type="InterPro" id="IPR050482">
    <property type="entry name" value="Sensor_HK_TwoCompSys"/>
</dbReference>
<feature type="transmembrane region" description="Helical" evidence="9">
    <location>
        <begin position="151"/>
        <end position="171"/>
    </location>
</feature>
<feature type="transmembrane region" description="Helical" evidence="9">
    <location>
        <begin position="37"/>
        <end position="57"/>
    </location>
</feature>
<dbReference type="PANTHER" id="PTHR24421">
    <property type="entry name" value="NITRATE/NITRITE SENSOR PROTEIN NARX-RELATED"/>
    <property type="match status" value="1"/>
</dbReference>
<evidence type="ECO:0000313" key="12">
    <source>
        <dbReference type="EMBL" id="GIJ59092.1"/>
    </source>
</evidence>
<evidence type="ECO:0000256" key="7">
    <source>
        <dbReference type="ARBA" id="ARBA00022840"/>
    </source>
</evidence>
<comment type="catalytic activity">
    <reaction evidence="1">
        <text>ATP + protein L-histidine = ADP + protein N-phospho-L-histidine.</text>
        <dbReference type="EC" id="2.7.13.3"/>
    </reaction>
</comment>
<keyword evidence="5" id="KW-0547">Nucleotide-binding</keyword>
<keyword evidence="8" id="KW-0902">Two-component regulatory system</keyword>
<gene>
    <name evidence="12" type="ORF">Vau01_066080</name>
</gene>
<dbReference type="EC" id="2.7.13.3" evidence="2"/>
<dbReference type="AlphaFoldDB" id="A0A8J3ZA18"/>
<reference evidence="12" key="1">
    <citation type="submission" date="2021-01" db="EMBL/GenBank/DDBJ databases">
        <title>Whole genome shotgun sequence of Virgisporangium aurantiacum NBRC 16421.</title>
        <authorList>
            <person name="Komaki H."/>
            <person name="Tamura T."/>
        </authorList>
    </citation>
    <scope>NUCLEOTIDE SEQUENCE</scope>
    <source>
        <strain evidence="12">NBRC 16421</strain>
    </source>
</reference>
<evidence type="ECO:0000313" key="13">
    <source>
        <dbReference type="Proteomes" id="UP000612585"/>
    </source>
</evidence>
<feature type="transmembrane region" description="Helical" evidence="9">
    <location>
        <begin position="98"/>
        <end position="131"/>
    </location>
</feature>
<dbReference type="GO" id="GO:0046983">
    <property type="term" value="F:protein dimerization activity"/>
    <property type="evidence" value="ECO:0007669"/>
    <property type="project" value="InterPro"/>
</dbReference>
<protein>
    <recommendedName>
        <fullName evidence="2">histidine kinase</fullName>
        <ecNumber evidence="2">2.7.13.3</ecNumber>
    </recommendedName>
</protein>
<keyword evidence="13" id="KW-1185">Reference proteome</keyword>
<evidence type="ECO:0000259" key="11">
    <source>
        <dbReference type="Pfam" id="PF13796"/>
    </source>
</evidence>
<dbReference type="InterPro" id="IPR011712">
    <property type="entry name" value="Sig_transdc_His_kin_sub3_dim/P"/>
</dbReference>
<dbReference type="GO" id="GO:0000155">
    <property type="term" value="F:phosphorelay sensor kinase activity"/>
    <property type="evidence" value="ECO:0007669"/>
    <property type="project" value="InterPro"/>
</dbReference>
<accession>A0A8J3ZA18</accession>
<keyword evidence="4" id="KW-0808">Transferase</keyword>
<evidence type="ECO:0000256" key="2">
    <source>
        <dbReference type="ARBA" id="ARBA00012438"/>
    </source>
</evidence>
<feature type="domain" description="Putative sensor" evidence="11">
    <location>
        <begin position="10"/>
        <end position="185"/>
    </location>
</feature>
<dbReference type="PANTHER" id="PTHR24421:SF10">
    <property type="entry name" value="NITRATE_NITRITE SENSOR PROTEIN NARQ"/>
    <property type="match status" value="1"/>
</dbReference>
<dbReference type="EMBL" id="BOPG01000044">
    <property type="protein sequence ID" value="GIJ59092.1"/>
    <property type="molecule type" value="Genomic_DNA"/>
</dbReference>
<keyword evidence="9" id="KW-0472">Membrane</keyword>
<dbReference type="CDD" id="cd16917">
    <property type="entry name" value="HATPase_UhpB-NarQ-NarX-like"/>
    <property type="match status" value="1"/>
</dbReference>
<feature type="domain" description="Signal transduction histidine kinase subgroup 3 dimerisation and phosphoacceptor" evidence="10">
    <location>
        <begin position="210"/>
        <end position="272"/>
    </location>
</feature>
<dbReference type="Pfam" id="PF13796">
    <property type="entry name" value="Sensor"/>
    <property type="match status" value="1"/>
</dbReference>
<evidence type="ECO:0000256" key="3">
    <source>
        <dbReference type="ARBA" id="ARBA00022553"/>
    </source>
</evidence>
<keyword evidence="9" id="KW-0812">Transmembrane</keyword>
<proteinExistence type="predicted"/>
<evidence type="ECO:0000256" key="4">
    <source>
        <dbReference type="ARBA" id="ARBA00022679"/>
    </source>
</evidence>
<keyword evidence="6 12" id="KW-0418">Kinase</keyword>
<keyword evidence="3" id="KW-0597">Phosphoprotein</keyword>
<evidence type="ECO:0000256" key="8">
    <source>
        <dbReference type="ARBA" id="ARBA00023012"/>
    </source>
</evidence>
<comment type="caution">
    <text evidence="12">The sequence shown here is derived from an EMBL/GenBank/DDBJ whole genome shotgun (WGS) entry which is preliminary data.</text>
</comment>
<dbReference type="GO" id="GO:0005524">
    <property type="term" value="F:ATP binding"/>
    <property type="evidence" value="ECO:0007669"/>
    <property type="project" value="UniProtKB-KW"/>
</dbReference>
<dbReference type="GO" id="GO:0016020">
    <property type="term" value="C:membrane"/>
    <property type="evidence" value="ECO:0007669"/>
    <property type="project" value="InterPro"/>
</dbReference>
<dbReference type="Proteomes" id="UP000612585">
    <property type="component" value="Unassembled WGS sequence"/>
</dbReference>
<evidence type="ECO:0000256" key="5">
    <source>
        <dbReference type="ARBA" id="ARBA00022741"/>
    </source>
</evidence>
<dbReference type="InterPro" id="IPR036890">
    <property type="entry name" value="HATPase_C_sf"/>
</dbReference>
<dbReference type="Gene3D" id="1.20.5.1930">
    <property type="match status" value="1"/>
</dbReference>
<dbReference type="SUPFAM" id="SSF55874">
    <property type="entry name" value="ATPase domain of HSP90 chaperone/DNA topoisomerase II/histidine kinase"/>
    <property type="match status" value="1"/>
</dbReference>
<keyword evidence="9" id="KW-1133">Transmembrane helix</keyword>
<feature type="transmembrane region" description="Helical" evidence="9">
    <location>
        <begin position="7"/>
        <end position="31"/>
    </location>
</feature>
<keyword evidence="7" id="KW-0067">ATP-binding</keyword>
<sequence>MRYARSLLWLATGVPVGAALLVSWVGLLALGLAGLPLLIGLPILMGVALLGVPAGAVERRRLRLLGATADDPHGEPDRPGLRAWLGCRYREPATWRELGYLVAFSLFWPVDLLLLGCVLGLPLSLLTAPLVAAVNDGEVKILKTVLLTGQVTAWAAVPAGIFGLAVALYLLDLYARLRAAPVQALVGRRAHDVRELVRSRARLVDAFDTERRRIERDLHDGTQQRLVALGMTLGLARVADPAELPTLVAKAHDEAGQALTELQELIQGIHPRILTDRGLPAALASLADRTPIPVTVAADFGVRLPAAVEACAYFVVSEALTNVVKHSGAFAARVSARVARGLLVVTVHDDGTGGAFLRPGGGLAGLSDRVTAVGGRLTVDSPSGGPTVVRVELPCG</sequence>
<name>A0A8J3ZA18_9ACTN</name>
<evidence type="ECO:0000259" key="10">
    <source>
        <dbReference type="Pfam" id="PF07730"/>
    </source>
</evidence>
<dbReference type="RefSeq" id="WP_204000761.1">
    <property type="nucleotide sequence ID" value="NZ_BOPG01000044.1"/>
</dbReference>